<evidence type="ECO:0000256" key="2">
    <source>
        <dbReference type="ARBA" id="ARBA00023125"/>
    </source>
</evidence>
<organism evidence="5 6">
    <name type="scientific">Rugosibacter aromaticivorans</name>
    <dbReference type="NCBI Taxonomy" id="1565605"/>
    <lineage>
        <taxon>Bacteria</taxon>
        <taxon>Pseudomonadati</taxon>
        <taxon>Pseudomonadota</taxon>
        <taxon>Betaproteobacteria</taxon>
        <taxon>Nitrosomonadales</taxon>
        <taxon>Sterolibacteriaceae</taxon>
        <taxon>Rugosibacter</taxon>
    </lineage>
</organism>
<dbReference type="Gene3D" id="1.10.10.10">
    <property type="entry name" value="Winged helix-like DNA-binding domain superfamily/Winged helix DNA-binding domain"/>
    <property type="match status" value="1"/>
</dbReference>
<keyword evidence="1" id="KW-0805">Transcription regulation</keyword>
<dbReference type="InterPro" id="IPR000835">
    <property type="entry name" value="HTH_MarR-typ"/>
</dbReference>
<keyword evidence="3" id="KW-0804">Transcription</keyword>
<evidence type="ECO:0000256" key="3">
    <source>
        <dbReference type="ARBA" id="ARBA00023163"/>
    </source>
</evidence>
<dbReference type="Proteomes" id="UP000061603">
    <property type="component" value="Chromosome"/>
</dbReference>
<dbReference type="HOGENOM" id="CLU_083287_18_2_4"/>
<keyword evidence="6" id="KW-1185">Reference proteome</keyword>
<feature type="domain" description="HTH marR-type" evidence="4">
    <location>
        <begin position="5"/>
        <end position="138"/>
    </location>
</feature>
<evidence type="ECO:0000313" key="6">
    <source>
        <dbReference type="Proteomes" id="UP000061603"/>
    </source>
</evidence>
<dbReference type="PANTHER" id="PTHR42756:SF1">
    <property type="entry name" value="TRANSCRIPTIONAL REPRESSOR OF EMRAB OPERON"/>
    <property type="match status" value="1"/>
</dbReference>
<dbReference type="KEGG" id="rbu:PG1C_06065"/>
<dbReference type="InterPro" id="IPR036390">
    <property type="entry name" value="WH_DNA-bd_sf"/>
</dbReference>
<dbReference type="SMART" id="SM00347">
    <property type="entry name" value="HTH_MARR"/>
    <property type="match status" value="1"/>
</dbReference>
<evidence type="ECO:0000259" key="4">
    <source>
        <dbReference type="PROSITE" id="PS50995"/>
    </source>
</evidence>
<proteinExistence type="predicted"/>
<dbReference type="EMBL" id="CP010554">
    <property type="protein sequence ID" value="AJP48143.1"/>
    <property type="molecule type" value="Genomic_DNA"/>
</dbReference>
<dbReference type="STRING" id="1565605.PG1C_06065"/>
<sequence>MSTLEERFSRALHSTARAWRLALDRRLKYLGVSQASWMTIAVAARADQPLSQTELAQRLAVEGATMVAMVDRLAEAGLLVREPSETDRRVNLVVLTKAGNQLYGKVKAEADAFSKELLATVDKDKLTIAIELLERLQIAVESAP</sequence>
<dbReference type="GO" id="GO:0003700">
    <property type="term" value="F:DNA-binding transcription factor activity"/>
    <property type="evidence" value="ECO:0007669"/>
    <property type="project" value="InterPro"/>
</dbReference>
<dbReference type="RefSeq" id="WP_202636517.1">
    <property type="nucleotide sequence ID" value="NZ_CP010554.1"/>
</dbReference>
<dbReference type="PANTHER" id="PTHR42756">
    <property type="entry name" value="TRANSCRIPTIONAL REGULATOR, MARR"/>
    <property type="match status" value="1"/>
</dbReference>
<evidence type="ECO:0000256" key="1">
    <source>
        <dbReference type="ARBA" id="ARBA00023015"/>
    </source>
</evidence>
<accession>A0A0C5J8V9</accession>
<dbReference type="AlphaFoldDB" id="A0A0C5J8V9"/>
<dbReference type="PROSITE" id="PS50995">
    <property type="entry name" value="HTH_MARR_2"/>
    <property type="match status" value="1"/>
</dbReference>
<dbReference type="SUPFAM" id="SSF46785">
    <property type="entry name" value="Winged helix' DNA-binding domain"/>
    <property type="match status" value="1"/>
</dbReference>
<keyword evidence="2" id="KW-0238">DNA-binding</keyword>
<name>A0A0C5J8V9_9PROT</name>
<protein>
    <recommendedName>
        <fullName evidence="4">HTH marR-type domain-containing protein</fullName>
    </recommendedName>
</protein>
<evidence type="ECO:0000313" key="5">
    <source>
        <dbReference type="EMBL" id="AJP48143.1"/>
    </source>
</evidence>
<gene>
    <name evidence="5" type="ORF">PG1C_06065</name>
</gene>
<reference evidence="5 6" key="1">
    <citation type="journal article" date="2015" name="Genome Announc.">
        <title>Complete Genome Sequence of a Novel Bacterium within the Family Rhodocyclaceae That Degrades Polycyclic Aromatic Hydrocarbons.</title>
        <authorList>
            <person name="Singleton D.R."/>
            <person name="Dickey A.N."/>
            <person name="Scholl E.H."/>
            <person name="Wright F.A."/>
            <person name="Aitken M.D."/>
        </authorList>
    </citation>
    <scope>NUCLEOTIDE SEQUENCE [LARGE SCALE GENOMIC DNA]</scope>
    <source>
        <strain evidence="6">PG1-Ca6</strain>
    </source>
</reference>
<dbReference type="Pfam" id="PF12802">
    <property type="entry name" value="MarR_2"/>
    <property type="match status" value="1"/>
</dbReference>
<dbReference type="PRINTS" id="PR00598">
    <property type="entry name" value="HTHMARR"/>
</dbReference>
<dbReference type="GO" id="GO:0003677">
    <property type="term" value="F:DNA binding"/>
    <property type="evidence" value="ECO:0007669"/>
    <property type="project" value="UniProtKB-KW"/>
</dbReference>
<dbReference type="InterPro" id="IPR036388">
    <property type="entry name" value="WH-like_DNA-bd_sf"/>
</dbReference>